<dbReference type="EMBL" id="JAHKNI010000007">
    <property type="protein sequence ID" value="MBU3064106.1"/>
    <property type="molecule type" value="Genomic_DNA"/>
</dbReference>
<proteinExistence type="predicted"/>
<comment type="caution">
    <text evidence="2">The sequence shown here is derived from an EMBL/GenBank/DDBJ whole genome shotgun (WGS) entry which is preliminary data.</text>
</comment>
<name>A0ABS6B3U5_9NOCA</name>
<accession>A0ABS6B3U5</accession>
<keyword evidence="3" id="KW-1185">Reference proteome</keyword>
<protein>
    <recommendedName>
        <fullName evidence="4">Secreted protein</fullName>
    </recommendedName>
</protein>
<dbReference type="Proteomes" id="UP000733379">
    <property type="component" value="Unassembled WGS sequence"/>
</dbReference>
<evidence type="ECO:0000313" key="2">
    <source>
        <dbReference type="EMBL" id="MBU3064106.1"/>
    </source>
</evidence>
<evidence type="ECO:0008006" key="4">
    <source>
        <dbReference type="Google" id="ProtNLM"/>
    </source>
</evidence>
<reference evidence="2 3" key="1">
    <citation type="submission" date="2021-06" db="EMBL/GenBank/DDBJ databases">
        <title>Actinomycetes sequencing.</title>
        <authorList>
            <person name="Shan Q."/>
        </authorList>
    </citation>
    <scope>NUCLEOTIDE SEQUENCE [LARGE SCALE GENOMIC DNA]</scope>
    <source>
        <strain evidence="2 3">NEAU-G5</strain>
    </source>
</reference>
<gene>
    <name evidence="2" type="ORF">KO481_21555</name>
</gene>
<keyword evidence="1" id="KW-0812">Transmembrane</keyword>
<sequence>MRERLRIAGFAGAAVAVVVLILVLGWANPPVRSVISTDRLGPDSGEPVADYLARARESLSGTENAEHWALVSFSAGVTPDRIPESVPGLRISNVIYDVPIDRVYTPPITVPVPAGDAAATASATAAAGALENTETSDDRTRRIAAVMATRLHAGCACAVNLVVRGRLDQLRTLTTHAGVRAVQALPPDAAADTFAIVPLLPEQTGLAVPGPDDGPVPDR</sequence>
<evidence type="ECO:0000256" key="1">
    <source>
        <dbReference type="SAM" id="Phobius"/>
    </source>
</evidence>
<keyword evidence="1" id="KW-0472">Membrane</keyword>
<evidence type="ECO:0000313" key="3">
    <source>
        <dbReference type="Proteomes" id="UP000733379"/>
    </source>
</evidence>
<keyword evidence="1" id="KW-1133">Transmembrane helix</keyword>
<organism evidence="2 3">
    <name type="scientific">Nocardia albiluteola</name>
    <dbReference type="NCBI Taxonomy" id="2842303"/>
    <lineage>
        <taxon>Bacteria</taxon>
        <taxon>Bacillati</taxon>
        <taxon>Actinomycetota</taxon>
        <taxon>Actinomycetes</taxon>
        <taxon>Mycobacteriales</taxon>
        <taxon>Nocardiaceae</taxon>
        <taxon>Nocardia</taxon>
    </lineage>
</organism>
<feature type="transmembrane region" description="Helical" evidence="1">
    <location>
        <begin position="7"/>
        <end position="27"/>
    </location>
</feature>